<keyword evidence="7" id="KW-0472">Membrane</keyword>
<keyword evidence="7" id="KW-1133">Transmembrane helix</keyword>
<feature type="region of interest" description="Disordered" evidence="6">
    <location>
        <begin position="62"/>
        <end position="171"/>
    </location>
</feature>
<evidence type="ECO:0000256" key="6">
    <source>
        <dbReference type="SAM" id="MobiDB-lite"/>
    </source>
</evidence>
<accession>A0A1E1XIK9</accession>
<name>A0A1E1XIK9_9ACAR</name>
<dbReference type="AlphaFoldDB" id="A0A1E1XIK9"/>
<evidence type="ECO:0000256" key="2">
    <source>
        <dbReference type="ARBA" id="ARBA00005679"/>
    </source>
</evidence>
<feature type="region of interest" description="Disordered" evidence="6">
    <location>
        <begin position="356"/>
        <end position="388"/>
    </location>
</feature>
<feature type="transmembrane region" description="Helical" evidence="7">
    <location>
        <begin position="17"/>
        <end position="38"/>
    </location>
</feature>
<comment type="subcellular location">
    <subcellularLocation>
        <location evidence="1">Secreted</location>
    </subcellularLocation>
</comment>
<organism evidence="8">
    <name type="scientific">Amblyomma aureolatum</name>
    <dbReference type="NCBI Taxonomy" id="187763"/>
    <lineage>
        <taxon>Eukaryota</taxon>
        <taxon>Metazoa</taxon>
        <taxon>Ecdysozoa</taxon>
        <taxon>Arthropoda</taxon>
        <taxon>Chelicerata</taxon>
        <taxon>Arachnida</taxon>
        <taxon>Acari</taxon>
        <taxon>Parasitiformes</taxon>
        <taxon>Ixodida</taxon>
        <taxon>Ixodoidea</taxon>
        <taxon>Ixodidae</taxon>
        <taxon>Amblyomminae</taxon>
        <taxon>Amblyomma</taxon>
    </lineage>
</organism>
<keyword evidence="3" id="KW-0964">Secreted</keyword>
<dbReference type="EMBL" id="GFAC01000239">
    <property type="protein sequence ID" value="JAT98949.1"/>
    <property type="molecule type" value="mRNA"/>
</dbReference>
<dbReference type="GO" id="GO:0016671">
    <property type="term" value="F:oxidoreductase activity, acting on a sulfur group of donors, disulfide as acceptor"/>
    <property type="evidence" value="ECO:0007669"/>
    <property type="project" value="InterPro"/>
</dbReference>
<evidence type="ECO:0008006" key="9">
    <source>
        <dbReference type="Google" id="ProtNLM"/>
    </source>
</evidence>
<evidence type="ECO:0000256" key="3">
    <source>
        <dbReference type="ARBA" id="ARBA00022525"/>
    </source>
</evidence>
<keyword evidence="4" id="KW-0732">Signal</keyword>
<feature type="compositionally biased region" description="Polar residues" evidence="6">
    <location>
        <begin position="372"/>
        <end position="388"/>
    </location>
</feature>
<proteinExistence type="evidence at transcript level"/>
<keyword evidence="7" id="KW-0812">Transmembrane</keyword>
<comment type="similarity">
    <text evidence="2">Belongs to the GILT family.</text>
</comment>
<evidence type="ECO:0000256" key="1">
    <source>
        <dbReference type="ARBA" id="ARBA00004613"/>
    </source>
</evidence>
<keyword evidence="5" id="KW-0325">Glycoprotein</keyword>
<feature type="compositionally biased region" description="Pro residues" evidence="6">
    <location>
        <begin position="96"/>
        <end position="107"/>
    </location>
</feature>
<evidence type="ECO:0000256" key="4">
    <source>
        <dbReference type="ARBA" id="ARBA00022729"/>
    </source>
</evidence>
<evidence type="ECO:0000313" key="8">
    <source>
        <dbReference type="EMBL" id="JAT98949.1"/>
    </source>
</evidence>
<dbReference type="Pfam" id="PF03227">
    <property type="entry name" value="GILT"/>
    <property type="match status" value="1"/>
</dbReference>
<dbReference type="InterPro" id="IPR004911">
    <property type="entry name" value="Interferon-induced_GILT"/>
</dbReference>
<protein>
    <recommendedName>
        <fullName evidence="9">Gamma-interferon inducible lysosomal thiol reductase</fullName>
    </recommendedName>
</protein>
<sequence length="388" mass="41554">MGVAGKAEKPVPKGPSFVKYLCIIVWLAILVLLAFSLARALSYLLAKRPSAGNATEIADVKSGTTDNSASHGILASSDDFKKVSPSAKNPRRSEPKPPPTTPSPTTPEPTATTRSPAKASTPVTATTLTTKEPSTETASSSGGSGGRHPRHVIGLSSTNHTNSSSGKEHVHGKKITLQVVYDCYCPRSRGFIVSQLLPVYEKLQDYLNLTLLPSSLLKNETARNSTIPKVECKPGSKECQSSMLQTCVMTHSNETLTAVKVIACMSSSEDPYEAGRACVEEYGLEWKLMDLCVTEKGQLYLLEVSQKVWRITGGVGRVPLVSVQGQVTRVVQVEAETNLLELVCDHMRHDHEACAGSRDGTALSTPGGDPENYSTTTQPSTSVEESPE</sequence>
<dbReference type="PANTHER" id="PTHR13234:SF8">
    <property type="entry name" value="GAMMA-INTERFERON-INDUCIBLE LYSOSOMAL THIOL REDUCTASE"/>
    <property type="match status" value="1"/>
</dbReference>
<evidence type="ECO:0000256" key="5">
    <source>
        <dbReference type="ARBA" id="ARBA00023180"/>
    </source>
</evidence>
<feature type="compositionally biased region" description="Polar residues" evidence="6">
    <location>
        <begin position="155"/>
        <end position="165"/>
    </location>
</feature>
<dbReference type="PANTHER" id="PTHR13234">
    <property type="entry name" value="GAMMA-INTERFERON INDUCIBLE LYSOSOMAL THIOL REDUCTASE GILT"/>
    <property type="match status" value="1"/>
</dbReference>
<feature type="compositionally biased region" description="Low complexity" evidence="6">
    <location>
        <begin position="108"/>
        <end position="141"/>
    </location>
</feature>
<evidence type="ECO:0000256" key="7">
    <source>
        <dbReference type="SAM" id="Phobius"/>
    </source>
</evidence>
<dbReference type="GO" id="GO:0005576">
    <property type="term" value="C:extracellular region"/>
    <property type="evidence" value="ECO:0007669"/>
    <property type="project" value="UniProtKB-SubCell"/>
</dbReference>
<reference evidence="8" key="1">
    <citation type="journal article" date="2017" name="Front. Cell. Infect. Microbiol.">
        <title>The Distinct Transcriptional Response of the Midgut of Amblyomma sculptum and Amblyomma aureolatum Ticks to Rickettsia rickettsii Correlates to Their Differences in Susceptibility to Infection.</title>
        <authorList>
            <person name="Martins L.A."/>
            <person name="Galletti M.F.B.M."/>
            <person name="Ribeiro J.M."/>
            <person name="Fujita A."/>
            <person name="Costa F.B."/>
            <person name="Labruna M.B."/>
            <person name="Daffre S."/>
            <person name="Fogaca A.C."/>
        </authorList>
    </citation>
    <scope>NUCLEOTIDE SEQUENCE</scope>
</reference>